<feature type="compositionally biased region" description="Basic and acidic residues" evidence="1">
    <location>
        <begin position="294"/>
        <end position="320"/>
    </location>
</feature>
<keyword evidence="3" id="KW-1185">Reference proteome</keyword>
<dbReference type="Proteomes" id="UP001150062">
    <property type="component" value="Unassembled WGS sequence"/>
</dbReference>
<evidence type="ECO:0000313" key="3">
    <source>
        <dbReference type="Proteomes" id="UP001150062"/>
    </source>
</evidence>
<evidence type="ECO:0000313" key="2">
    <source>
        <dbReference type="EMBL" id="KAJ6245201.1"/>
    </source>
</evidence>
<proteinExistence type="predicted"/>
<comment type="caution">
    <text evidence="2">The sequence shown here is derived from an EMBL/GenBank/DDBJ whole genome shotgun (WGS) entry which is preliminary data.</text>
</comment>
<gene>
    <name evidence="2" type="ORF">M0813_20511</name>
</gene>
<sequence>MKQKLQKQFCKITGYRKRLKLLLKLKPEDILGIKPALLRKSQLKMIKKNKNAPKVIKIKRSAIDYLAKLTCRPKKSIERGMTSFLLKNFNLENSREYSREWFVFAQRTEERKIIKDQIREKKRRNRKENPKPKMKEKNIIIIEETRLTKTNTKSIIKKTKLEDFLNNSLFEKKSQRKRTYNPKFEKSQTSFSHKKKKLSKIIIRIKRSPSYFQKKNVNNNQLYKTNKTNPRKEEKVLDQLINKKKIIKRIKKNNFKNKVVENINKNEKENEIETGIEIENTNENTNENENENETVNKNENENEKENLNFLQKENKNKKENENDDENEIKRLGAKKMKESESESENNNIKLITEINQEIDNDINHNNQYYEEYIDLDEKKEISENENIDLDFERINSPDFEIINSKNINIGNDTEFHPKEFIKNNFGYQPNNEDQEFLFEQTSINNKQYLDGSKFNYKPESMILQPQSEYGQQIYDDSEILVDFYSQQMCEYSQQNIWY</sequence>
<protein>
    <submittedName>
        <fullName evidence="2">Uncharacterized protein</fullName>
    </submittedName>
</protein>
<feature type="compositionally biased region" description="Basic and acidic residues" evidence="1">
    <location>
        <begin position="327"/>
        <end position="340"/>
    </location>
</feature>
<organism evidence="2 3">
    <name type="scientific">Anaeramoeba flamelloides</name>
    <dbReference type="NCBI Taxonomy" id="1746091"/>
    <lineage>
        <taxon>Eukaryota</taxon>
        <taxon>Metamonada</taxon>
        <taxon>Anaeramoebidae</taxon>
        <taxon>Anaeramoeba</taxon>
    </lineage>
</organism>
<feature type="region of interest" description="Disordered" evidence="1">
    <location>
        <begin position="274"/>
        <end position="344"/>
    </location>
</feature>
<accession>A0ABQ8YKU0</accession>
<dbReference type="EMBL" id="JAOAOG010000147">
    <property type="protein sequence ID" value="KAJ6245201.1"/>
    <property type="molecule type" value="Genomic_DNA"/>
</dbReference>
<name>A0ABQ8YKU0_9EUKA</name>
<evidence type="ECO:0000256" key="1">
    <source>
        <dbReference type="SAM" id="MobiDB-lite"/>
    </source>
</evidence>
<reference evidence="2" key="1">
    <citation type="submission" date="2022-08" db="EMBL/GenBank/DDBJ databases">
        <title>Novel sulfate-reducing endosymbionts in the free-living metamonad Anaeramoeba.</title>
        <authorList>
            <person name="Jerlstrom-Hultqvist J."/>
            <person name="Cepicka I."/>
            <person name="Gallot-Lavallee L."/>
            <person name="Salas-Leiva D."/>
            <person name="Curtis B.A."/>
            <person name="Zahonova K."/>
            <person name="Pipaliya S."/>
            <person name="Dacks J."/>
            <person name="Roger A.J."/>
        </authorList>
    </citation>
    <scope>NUCLEOTIDE SEQUENCE</scope>
    <source>
        <strain evidence="2">Schooner1</strain>
    </source>
</reference>